<evidence type="ECO:0000259" key="2">
    <source>
        <dbReference type="Pfam" id="PF01636"/>
    </source>
</evidence>
<dbReference type="GO" id="GO:0016740">
    <property type="term" value="F:transferase activity"/>
    <property type="evidence" value="ECO:0007669"/>
    <property type="project" value="UniProtKB-KW"/>
</dbReference>
<proteinExistence type="predicted"/>
<accession>A0A6L6X780</accession>
<feature type="domain" description="Aminoglycoside phosphotransferase" evidence="2">
    <location>
        <begin position="57"/>
        <end position="284"/>
    </location>
</feature>
<reference evidence="3 4" key="1">
    <citation type="submission" date="2019-11" db="EMBL/GenBank/DDBJ databases">
        <title>Streptomyces typhae sp. nov., a novel endophytic actinomycete isolated from the root of cattail pollen (Typha angustifolia L.).</title>
        <authorList>
            <person name="Peng C."/>
        </authorList>
    </citation>
    <scope>NUCLEOTIDE SEQUENCE [LARGE SCALE GENOMIC DNA]</scope>
    <source>
        <strain evidence="4">p1417</strain>
    </source>
</reference>
<comment type="caution">
    <text evidence="3">The sequence shown here is derived from an EMBL/GenBank/DDBJ whole genome shotgun (WGS) entry which is preliminary data.</text>
</comment>
<dbReference type="Proteomes" id="UP000483802">
    <property type="component" value="Unassembled WGS sequence"/>
</dbReference>
<organism evidence="3 4">
    <name type="scientific">Streptomyces typhae</name>
    <dbReference type="NCBI Taxonomy" id="2681492"/>
    <lineage>
        <taxon>Bacteria</taxon>
        <taxon>Bacillati</taxon>
        <taxon>Actinomycetota</taxon>
        <taxon>Actinomycetes</taxon>
        <taxon>Kitasatosporales</taxon>
        <taxon>Streptomycetaceae</taxon>
        <taxon>Streptomyces</taxon>
    </lineage>
</organism>
<dbReference type="PANTHER" id="PTHR21310">
    <property type="entry name" value="AMINOGLYCOSIDE PHOSPHOTRANSFERASE-RELATED-RELATED"/>
    <property type="match status" value="1"/>
</dbReference>
<name>A0A6L6X780_9ACTN</name>
<dbReference type="InterPro" id="IPR011009">
    <property type="entry name" value="Kinase-like_dom_sf"/>
</dbReference>
<dbReference type="SUPFAM" id="SSF56112">
    <property type="entry name" value="Protein kinase-like (PK-like)"/>
    <property type="match status" value="1"/>
</dbReference>
<sequence>MQSPLPPSNDSAPPDALPDAPPHHKLHADEPDVDTPLVRRLIAAQFPRWAGLPVERFPSSGTVNAVFRLGDTMAVRLPRTPGGADDVAMESRWLPWLAPQLPVAVPAVLGRGEPGEGYPWAWSVHRWLDGANPVAGELTAPGPLAADLAAFLAALRRADPSDGPPAYRGGPLAAVDTETRNALAELRELAVGLDLAAATAVWDAALRAPAWEGPPVWVHSDLMPGNLLVRAGRLDAVIDFGTAGVGDPACDLIAAWNLLPAGVRAEFRAGTGADDATWERGRGWALSMALIQLPYYAVTNPVIAANARHVIREVLADHARQG</sequence>
<keyword evidence="3" id="KW-0808">Transferase</keyword>
<evidence type="ECO:0000256" key="1">
    <source>
        <dbReference type="SAM" id="MobiDB-lite"/>
    </source>
</evidence>
<gene>
    <name evidence="3" type="ORF">GPA10_34300</name>
</gene>
<keyword evidence="4" id="KW-1185">Reference proteome</keyword>
<evidence type="ECO:0000313" key="3">
    <source>
        <dbReference type="EMBL" id="MVO89688.1"/>
    </source>
</evidence>
<dbReference type="AlphaFoldDB" id="A0A6L6X780"/>
<dbReference type="EMBL" id="WPNZ01000026">
    <property type="protein sequence ID" value="MVO89688.1"/>
    <property type="molecule type" value="Genomic_DNA"/>
</dbReference>
<dbReference type="InterPro" id="IPR051678">
    <property type="entry name" value="AGP_Transferase"/>
</dbReference>
<dbReference type="Gene3D" id="3.30.200.20">
    <property type="entry name" value="Phosphorylase Kinase, domain 1"/>
    <property type="match status" value="1"/>
</dbReference>
<dbReference type="CDD" id="cd05155">
    <property type="entry name" value="APH_ChoK_like_1"/>
    <property type="match status" value="1"/>
</dbReference>
<dbReference type="Pfam" id="PF01636">
    <property type="entry name" value="APH"/>
    <property type="match status" value="1"/>
</dbReference>
<dbReference type="InterPro" id="IPR002575">
    <property type="entry name" value="Aminoglycoside_PTrfase"/>
</dbReference>
<protein>
    <submittedName>
        <fullName evidence="3">Phosphotransferase</fullName>
    </submittedName>
</protein>
<dbReference type="PANTHER" id="PTHR21310:SF42">
    <property type="entry name" value="BIFUNCTIONAL AAC_APH"/>
    <property type="match status" value="1"/>
</dbReference>
<evidence type="ECO:0000313" key="4">
    <source>
        <dbReference type="Proteomes" id="UP000483802"/>
    </source>
</evidence>
<feature type="region of interest" description="Disordered" evidence="1">
    <location>
        <begin position="1"/>
        <end position="32"/>
    </location>
</feature>
<dbReference type="Gene3D" id="3.90.1200.10">
    <property type="match status" value="1"/>
</dbReference>